<evidence type="ECO:0000256" key="3">
    <source>
        <dbReference type="ARBA" id="ARBA00022912"/>
    </source>
</evidence>
<dbReference type="PANTHER" id="PTHR11717:SF31">
    <property type="entry name" value="LOW MOLECULAR WEIGHT PROTEIN-TYROSINE-PHOSPHATASE ETP-RELATED"/>
    <property type="match status" value="1"/>
</dbReference>
<sequence length="195" mass="21490">MVSDLASLPPRLLFICTANRCRSPLAEQLMRRAFQRLEVDALVASAGLLTGGFATPSVGVRVASNHGLDLTRHLSVQVGARLVEVSDLILTMTREHAREIVALAPDAWARVYPLKQFTELTDSITLPRRANFRDAAVMVGEARRVNSILGNPSYDAVEDPMGRPTQVWEAVLADLSTHIDRVARSFAPLLRRSHQ</sequence>
<gene>
    <name evidence="6" type="ORF">MPLG2_0099</name>
</gene>
<dbReference type="InterPro" id="IPR023485">
    <property type="entry name" value="Ptyr_pPase"/>
</dbReference>
<evidence type="ECO:0000256" key="2">
    <source>
        <dbReference type="ARBA" id="ARBA00022801"/>
    </source>
</evidence>
<dbReference type="KEGG" id="mgg:MPLG2_0099"/>
<dbReference type="PANTHER" id="PTHR11717">
    <property type="entry name" value="LOW MOLECULAR WEIGHT PROTEIN TYROSINE PHOSPHATASE"/>
    <property type="match status" value="1"/>
</dbReference>
<dbReference type="PRINTS" id="PR00719">
    <property type="entry name" value="LMWPTPASE"/>
</dbReference>
<feature type="domain" description="Phosphotyrosine protein phosphatase I" evidence="5">
    <location>
        <begin position="10"/>
        <end position="185"/>
    </location>
</feature>
<keyword evidence="3" id="KW-0904">Protein phosphatase</keyword>
<dbReference type="SMART" id="SM00226">
    <property type="entry name" value="LMWPc"/>
    <property type="match status" value="1"/>
</dbReference>
<comment type="similarity">
    <text evidence="1">Belongs to the low molecular weight phosphotyrosine protein phosphatase family.</text>
</comment>
<evidence type="ECO:0000313" key="6">
    <source>
        <dbReference type="EMBL" id="SPD85135.1"/>
    </source>
</evidence>
<dbReference type="EMBL" id="LT985188">
    <property type="protein sequence ID" value="SPD85135.1"/>
    <property type="molecule type" value="Genomic_DNA"/>
</dbReference>
<dbReference type="InterPro" id="IPR036196">
    <property type="entry name" value="Ptyr_pPase_sf"/>
</dbReference>
<evidence type="ECO:0000313" key="7">
    <source>
        <dbReference type="Proteomes" id="UP000238164"/>
    </source>
</evidence>
<dbReference type="SUPFAM" id="SSF52788">
    <property type="entry name" value="Phosphotyrosine protein phosphatases I"/>
    <property type="match status" value="1"/>
</dbReference>
<evidence type="ECO:0000256" key="4">
    <source>
        <dbReference type="PIRSR" id="PIRSR617867-1"/>
    </source>
</evidence>
<dbReference type="InterPro" id="IPR017867">
    <property type="entry name" value="Tyr_phospatase_low_mol_wt"/>
</dbReference>
<keyword evidence="2" id="KW-0378">Hydrolase</keyword>
<feature type="active site" evidence="4">
    <location>
        <position position="22"/>
    </location>
</feature>
<proteinExistence type="inferred from homology"/>
<feature type="active site" description="Nucleophile" evidence="4">
    <location>
        <position position="16"/>
    </location>
</feature>
<dbReference type="Pfam" id="PF01451">
    <property type="entry name" value="LMWPc"/>
    <property type="match status" value="1"/>
</dbReference>
<dbReference type="Proteomes" id="UP000238164">
    <property type="component" value="Chromosome 1"/>
</dbReference>
<dbReference type="GO" id="GO:0004725">
    <property type="term" value="F:protein tyrosine phosphatase activity"/>
    <property type="evidence" value="ECO:0007669"/>
    <property type="project" value="InterPro"/>
</dbReference>
<dbReference type="Gene3D" id="3.40.50.2300">
    <property type="match status" value="1"/>
</dbReference>
<dbReference type="AlphaFoldDB" id="A0A2N9JCB8"/>
<protein>
    <recommendedName>
        <fullName evidence="5">Phosphotyrosine protein phosphatase I domain-containing protein</fullName>
    </recommendedName>
</protein>
<accession>A0A2N9JCB8</accession>
<organism evidence="6 7">
    <name type="scientific">Micropruina glycogenica</name>
    <dbReference type="NCBI Taxonomy" id="75385"/>
    <lineage>
        <taxon>Bacteria</taxon>
        <taxon>Bacillati</taxon>
        <taxon>Actinomycetota</taxon>
        <taxon>Actinomycetes</taxon>
        <taxon>Propionibacteriales</taxon>
        <taxon>Nocardioidaceae</taxon>
        <taxon>Micropruina</taxon>
    </lineage>
</organism>
<dbReference type="InterPro" id="IPR050438">
    <property type="entry name" value="LMW_PTPase"/>
</dbReference>
<name>A0A2N9JCB8_9ACTN</name>
<keyword evidence="7" id="KW-1185">Reference proteome</keyword>
<evidence type="ECO:0000259" key="5">
    <source>
        <dbReference type="SMART" id="SM00226"/>
    </source>
</evidence>
<reference evidence="6 7" key="1">
    <citation type="submission" date="2018-02" db="EMBL/GenBank/DDBJ databases">
        <authorList>
            <person name="Cohen D.B."/>
            <person name="Kent A.D."/>
        </authorList>
    </citation>
    <scope>NUCLEOTIDE SEQUENCE [LARGE SCALE GENOMIC DNA]</scope>
    <source>
        <strain evidence="6">1</strain>
    </source>
</reference>
<evidence type="ECO:0000256" key="1">
    <source>
        <dbReference type="ARBA" id="ARBA00011063"/>
    </source>
</evidence>